<organism evidence="1 2">
    <name type="scientific">Eucalyptus globulus</name>
    <name type="common">Tasmanian blue gum</name>
    <dbReference type="NCBI Taxonomy" id="34317"/>
    <lineage>
        <taxon>Eukaryota</taxon>
        <taxon>Viridiplantae</taxon>
        <taxon>Streptophyta</taxon>
        <taxon>Embryophyta</taxon>
        <taxon>Tracheophyta</taxon>
        <taxon>Spermatophyta</taxon>
        <taxon>Magnoliopsida</taxon>
        <taxon>eudicotyledons</taxon>
        <taxon>Gunneridae</taxon>
        <taxon>Pentapetalae</taxon>
        <taxon>rosids</taxon>
        <taxon>malvids</taxon>
        <taxon>Myrtales</taxon>
        <taxon>Myrtaceae</taxon>
        <taxon>Myrtoideae</taxon>
        <taxon>Eucalypteae</taxon>
        <taxon>Eucalyptus</taxon>
    </lineage>
</organism>
<dbReference type="Gene3D" id="1.25.40.10">
    <property type="entry name" value="Tetratricopeptide repeat domain"/>
    <property type="match status" value="1"/>
</dbReference>
<evidence type="ECO:0000313" key="1">
    <source>
        <dbReference type="EMBL" id="KAL3745981.1"/>
    </source>
</evidence>
<evidence type="ECO:0000313" key="2">
    <source>
        <dbReference type="Proteomes" id="UP001634007"/>
    </source>
</evidence>
<accession>A0ABD3L233</accession>
<name>A0ABD3L233_EUCGL</name>
<comment type="caution">
    <text evidence="1">The sequence shown here is derived from an EMBL/GenBank/DDBJ whole genome shotgun (WGS) entry which is preliminary data.</text>
</comment>
<reference evidence="1 2" key="1">
    <citation type="submission" date="2024-11" db="EMBL/GenBank/DDBJ databases">
        <title>Chromosome-level genome assembly of Eucalyptus globulus Labill. provides insights into its genome evolution.</title>
        <authorList>
            <person name="Li X."/>
        </authorList>
    </citation>
    <scope>NUCLEOTIDE SEQUENCE [LARGE SCALE GENOMIC DNA]</scope>
    <source>
        <strain evidence="1">CL2024</strain>
        <tissue evidence="1">Fresh tender leaves</tissue>
    </source>
</reference>
<dbReference type="EMBL" id="JBJKBG010000003">
    <property type="protein sequence ID" value="KAL3745981.1"/>
    <property type="molecule type" value="Genomic_DNA"/>
</dbReference>
<dbReference type="AlphaFoldDB" id="A0ABD3L233"/>
<dbReference type="InterPro" id="IPR011990">
    <property type="entry name" value="TPR-like_helical_dom_sf"/>
</dbReference>
<protein>
    <submittedName>
        <fullName evidence="1">Uncharacterized protein</fullName>
    </submittedName>
</protein>
<gene>
    <name evidence="1" type="ORF">ACJRO7_014995</name>
</gene>
<proteinExistence type="predicted"/>
<dbReference type="Proteomes" id="UP001634007">
    <property type="component" value="Unassembled WGS sequence"/>
</dbReference>
<sequence length="85" mass="9693">MPTICPHFHYTGRGMALALPLLSQLRHWVMKFGRDCDAYVVGSLMSMYGRHWATSVARRLLDQSSMQDMVCWTSFITGYCSIGLM</sequence>
<keyword evidence="2" id="KW-1185">Reference proteome</keyword>